<evidence type="ECO:0000313" key="3">
    <source>
        <dbReference type="Proteomes" id="UP001519311"/>
    </source>
</evidence>
<evidence type="ECO:0000313" key="2">
    <source>
        <dbReference type="EMBL" id="MBP2359025.1"/>
    </source>
</evidence>
<gene>
    <name evidence="2" type="ORF">JOF59_001425</name>
</gene>
<protein>
    <submittedName>
        <fullName evidence="2">ATP synthase protein I</fullName>
    </submittedName>
</protein>
<organism evidence="2 3">
    <name type="scientific">Streptomyces clavifer</name>
    <dbReference type="NCBI Taxonomy" id="68188"/>
    <lineage>
        <taxon>Bacteria</taxon>
        <taxon>Bacillati</taxon>
        <taxon>Actinomycetota</taxon>
        <taxon>Actinomycetes</taxon>
        <taxon>Kitasatosporales</taxon>
        <taxon>Streptomycetaceae</taxon>
        <taxon>Streptomyces</taxon>
    </lineage>
</organism>
<dbReference type="Proteomes" id="UP001519311">
    <property type="component" value="Unassembled WGS sequence"/>
</dbReference>
<dbReference type="RefSeq" id="WP_241191745.1">
    <property type="nucleotide sequence ID" value="NZ_CP107793.1"/>
</dbReference>
<feature type="transmembrane region" description="Helical" evidence="1">
    <location>
        <begin position="33"/>
        <end position="54"/>
    </location>
</feature>
<sequence length="168" mass="17627">MRIAPPDTLISDHPKSFCPLAGEAFMQSNDARILRGAAIPTACAGLIGVVVGAVTVGSAGAIGAVIGTVLVLAFFAAGLYGMSAVGRRMPELFLGAGLLVYTTQILVLLLLLRVFRDVTFMDGRVFGITMLGCVLVWVAGQARSNMRVKTPYVVPDSDKSSTGTEHRS</sequence>
<feature type="transmembrane region" description="Helical" evidence="1">
    <location>
        <begin position="60"/>
        <end position="80"/>
    </location>
</feature>
<keyword evidence="1" id="KW-0472">Membrane</keyword>
<accession>A0ABS4V535</accession>
<feature type="transmembrane region" description="Helical" evidence="1">
    <location>
        <begin position="124"/>
        <end position="140"/>
    </location>
</feature>
<keyword evidence="3" id="KW-1185">Reference proteome</keyword>
<evidence type="ECO:0000256" key="1">
    <source>
        <dbReference type="SAM" id="Phobius"/>
    </source>
</evidence>
<reference evidence="2 3" key="1">
    <citation type="submission" date="2021-03" db="EMBL/GenBank/DDBJ databases">
        <title>Sequencing the genomes of 1000 actinobacteria strains.</title>
        <authorList>
            <person name="Klenk H.-P."/>
        </authorList>
    </citation>
    <scope>NUCLEOTIDE SEQUENCE [LARGE SCALE GENOMIC DNA]</scope>
    <source>
        <strain evidence="2 3">DSM 40843</strain>
    </source>
</reference>
<feature type="transmembrane region" description="Helical" evidence="1">
    <location>
        <begin position="92"/>
        <end position="112"/>
    </location>
</feature>
<proteinExistence type="predicted"/>
<keyword evidence="1" id="KW-1133">Transmembrane helix</keyword>
<keyword evidence="1" id="KW-0812">Transmembrane</keyword>
<dbReference type="GeneID" id="97344866"/>
<comment type="caution">
    <text evidence="2">The sequence shown here is derived from an EMBL/GenBank/DDBJ whole genome shotgun (WGS) entry which is preliminary data.</text>
</comment>
<dbReference type="EMBL" id="JAGINS010000001">
    <property type="protein sequence ID" value="MBP2359025.1"/>
    <property type="molecule type" value="Genomic_DNA"/>
</dbReference>
<name>A0ABS4V535_9ACTN</name>